<accession>A0A8W8MHA5</accession>
<name>A0A8W8MHA5_MAGGI</name>
<keyword evidence="1" id="KW-1133">Transmembrane helix</keyword>
<evidence type="ECO:0000313" key="3">
    <source>
        <dbReference type="Proteomes" id="UP000005408"/>
    </source>
</evidence>
<evidence type="ECO:0000313" key="2">
    <source>
        <dbReference type="EnsemblMetazoa" id="G32999.4:cds"/>
    </source>
</evidence>
<dbReference type="EnsemblMetazoa" id="G32999.4">
    <property type="protein sequence ID" value="G32999.4:cds"/>
    <property type="gene ID" value="G32999"/>
</dbReference>
<organism evidence="2 3">
    <name type="scientific">Magallana gigas</name>
    <name type="common">Pacific oyster</name>
    <name type="synonym">Crassostrea gigas</name>
    <dbReference type="NCBI Taxonomy" id="29159"/>
    <lineage>
        <taxon>Eukaryota</taxon>
        <taxon>Metazoa</taxon>
        <taxon>Spiralia</taxon>
        <taxon>Lophotrochozoa</taxon>
        <taxon>Mollusca</taxon>
        <taxon>Bivalvia</taxon>
        <taxon>Autobranchia</taxon>
        <taxon>Pteriomorphia</taxon>
        <taxon>Ostreida</taxon>
        <taxon>Ostreoidea</taxon>
        <taxon>Ostreidae</taxon>
        <taxon>Magallana</taxon>
    </lineage>
</organism>
<feature type="transmembrane region" description="Helical" evidence="1">
    <location>
        <begin position="117"/>
        <end position="137"/>
    </location>
</feature>
<keyword evidence="1" id="KW-0472">Membrane</keyword>
<proteinExistence type="predicted"/>
<dbReference type="Proteomes" id="UP000005408">
    <property type="component" value="Unassembled WGS sequence"/>
</dbReference>
<protein>
    <submittedName>
        <fullName evidence="2">Uncharacterized protein</fullName>
    </submittedName>
</protein>
<keyword evidence="1" id="KW-0812">Transmembrane</keyword>
<dbReference type="AlphaFoldDB" id="A0A8W8MHA5"/>
<sequence length="146" mass="16407">MGRSSRSSMIMAHWHGDGGQIIKYEDMELCPRPGQIENIILHNVLIDDKSCVHILAQVRWFAKPNENVLKYYGKPVEACCRSCDTKRGVCEECASGYDGQQHEKDSSSKHSVPNWQIMFYCMLGVFGVSLIINGSLVKCVHSQENG</sequence>
<evidence type="ECO:0000256" key="1">
    <source>
        <dbReference type="SAM" id="Phobius"/>
    </source>
</evidence>
<keyword evidence="3" id="KW-1185">Reference proteome</keyword>
<reference evidence="2" key="1">
    <citation type="submission" date="2022-08" db="UniProtKB">
        <authorList>
            <consortium name="EnsemblMetazoa"/>
        </authorList>
    </citation>
    <scope>IDENTIFICATION</scope>
    <source>
        <strain evidence="2">05x7-T-G4-1.051#20</strain>
    </source>
</reference>